<protein>
    <recommendedName>
        <fullName evidence="4">CUB domain-containing protein</fullName>
    </recommendedName>
</protein>
<evidence type="ECO:0000256" key="3">
    <source>
        <dbReference type="PROSITE-ProRule" id="PRU00059"/>
    </source>
</evidence>
<dbReference type="Gene3D" id="2.60.120.290">
    <property type="entry name" value="Spermadhesin, CUB domain"/>
    <property type="match status" value="1"/>
</dbReference>
<dbReference type="InterPro" id="IPR035914">
    <property type="entry name" value="Sperma_CUB_dom_sf"/>
</dbReference>
<dbReference type="Proteomes" id="UP001497623">
    <property type="component" value="Unassembled WGS sequence"/>
</dbReference>
<dbReference type="CDD" id="cd00041">
    <property type="entry name" value="CUB"/>
    <property type="match status" value="1"/>
</dbReference>
<dbReference type="EMBL" id="CAXKWB010001934">
    <property type="protein sequence ID" value="CAL4065869.1"/>
    <property type="molecule type" value="Genomic_DNA"/>
</dbReference>
<gene>
    <name evidence="5" type="ORF">MNOR_LOCUS5116</name>
</gene>
<organism evidence="5 6">
    <name type="scientific">Meganyctiphanes norvegica</name>
    <name type="common">Northern krill</name>
    <name type="synonym">Thysanopoda norvegica</name>
    <dbReference type="NCBI Taxonomy" id="48144"/>
    <lineage>
        <taxon>Eukaryota</taxon>
        <taxon>Metazoa</taxon>
        <taxon>Ecdysozoa</taxon>
        <taxon>Arthropoda</taxon>
        <taxon>Crustacea</taxon>
        <taxon>Multicrustacea</taxon>
        <taxon>Malacostraca</taxon>
        <taxon>Eumalacostraca</taxon>
        <taxon>Eucarida</taxon>
        <taxon>Euphausiacea</taxon>
        <taxon>Euphausiidae</taxon>
        <taxon>Meganyctiphanes</taxon>
    </lineage>
</organism>
<dbReference type="SMART" id="SM00042">
    <property type="entry name" value="CUB"/>
    <property type="match status" value="1"/>
</dbReference>
<dbReference type="PROSITE" id="PS01180">
    <property type="entry name" value="CUB"/>
    <property type="match status" value="1"/>
</dbReference>
<feature type="domain" description="CUB" evidence="4">
    <location>
        <begin position="2"/>
        <end position="108"/>
    </location>
</feature>
<accession>A0AAV2PXA3</accession>
<name>A0AAV2PXA3_MEGNR</name>
<comment type="caution">
    <text evidence="5">The sequence shown here is derived from an EMBL/GenBank/DDBJ whole genome shotgun (WGS) entry which is preliminary data.</text>
</comment>
<evidence type="ECO:0000259" key="4">
    <source>
        <dbReference type="PROSITE" id="PS01180"/>
    </source>
</evidence>
<feature type="non-terminal residue" evidence="5">
    <location>
        <position position="1"/>
    </location>
</feature>
<evidence type="ECO:0000313" key="5">
    <source>
        <dbReference type="EMBL" id="CAL4065869.1"/>
    </source>
</evidence>
<evidence type="ECO:0000256" key="1">
    <source>
        <dbReference type="ARBA" id="ARBA00022737"/>
    </source>
</evidence>
<dbReference type="AlphaFoldDB" id="A0AAV2PXA3"/>
<feature type="non-terminal residue" evidence="5">
    <location>
        <position position="241"/>
    </location>
</feature>
<reference evidence="5 6" key="1">
    <citation type="submission" date="2024-05" db="EMBL/GenBank/DDBJ databases">
        <authorList>
            <person name="Wallberg A."/>
        </authorList>
    </citation>
    <scope>NUCLEOTIDE SEQUENCE [LARGE SCALE GENOMIC DNA]</scope>
</reference>
<keyword evidence="2" id="KW-1015">Disulfide bond</keyword>
<keyword evidence="1" id="KW-0677">Repeat</keyword>
<comment type="caution">
    <text evidence="3">Lacks conserved residue(s) required for the propagation of feature annotation.</text>
</comment>
<dbReference type="SUPFAM" id="SSF49854">
    <property type="entry name" value="Spermadhesin, CUB domain"/>
    <property type="match status" value="1"/>
</dbReference>
<evidence type="ECO:0000313" key="6">
    <source>
        <dbReference type="Proteomes" id="UP001497623"/>
    </source>
</evidence>
<dbReference type="InterPro" id="IPR000859">
    <property type="entry name" value="CUB_dom"/>
</dbReference>
<proteinExistence type="predicted"/>
<dbReference type="Pfam" id="PF00431">
    <property type="entry name" value="CUB"/>
    <property type="match status" value="1"/>
</dbReference>
<keyword evidence="6" id="KW-1185">Reference proteome</keyword>
<evidence type="ECO:0000256" key="2">
    <source>
        <dbReference type="ARBA" id="ARBA00023157"/>
    </source>
</evidence>
<sequence>ECGGKLPIESGEVRSPYYPDTYGPSVNCTWTLTPPQGHLVHLMLARLRLDQGDALQVISGGVVQQAWGAGQGSSGHLVELRPQTQVTVTFTSDKQLNLGYFLLNYQTFRPGSCDFSISPCGWQSTDPLQAWAFHGGSSSHVVVQEQTSKNQQLPRGYRATLTSPWITPTNNESTEHSESGVPMCFRLEYVLNGADAYLLMATLQQAETTLFGAKLRTMPLDTLHGPHGNASLTAAVNITVM</sequence>
<dbReference type="PANTHER" id="PTHR24251">
    <property type="entry name" value="OVOCHYMASE-RELATED"/>
    <property type="match status" value="1"/>
</dbReference>